<keyword evidence="1" id="KW-0472">Membrane</keyword>
<evidence type="ECO:0000256" key="1">
    <source>
        <dbReference type="SAM" id="Phobius"/>
    </source>
</evidence>
<keyword evidence="1" id="KW-0812">Transmembrane</keyword>
<accession>A0ABU3V8D4</accession>
<reference evidence="3" key="1">
    <citation type="submission" date="2023-05" db="EMBL/GenBank/DDBJ databases">
        <title>Sedimentitalea sp. nov. JM2-8.</title>
        <authorList>
            <person name="Huang J."/>
        </authorList>
    </citation>
    <scope>NUCLEOTIDE SEQUENCE [LARGE SCALE GENOMIC DNA]</scope>
    <source>
        <strain evidence="3">KHS03</strain>
    </source>
</reference>
<keyword evidence="3" id="KW-1185">Reference proteome</keyword>
<keyword evidence="1" id="KW-1133">Transmembrane helix</keyword>
<comment type="caution">
    <text evidence="2">The sequence shown here is derived from an EMBL/GenBank/DDBJ whole genome shotgun (WGS) entry which is preliminary data.</text>
</comment>
<evidence type="ECO:0000313" key="2">
    <source>
        <dbReference type="EMBL" id="MDU9002419.1"/>
    </source>
</evidence>
<sequence length="62" mass="6659">MFETLGLDSLILGTSVCVGLIGLGAASYMSFRARQAEAVPDVGKSVESAPYHRLHNILPIER</sequence>
<dbReference type="RefSeq" id="WP_316772199.1">
    <property type="nucleotide sequence ID" value="NZ_JASMWN010000001.1"/>
</dbReference>
<proteinExistence type="predicted"/>
<protein>
    <submittedName>
        <fullName evidence="2">Uncharacterized protein</fullName>
    </submittedName>
</protein>
<dbReference type="Proteomes" id="UP001255416">
    <property type="component" value="Unassembled WGS sequence"/>
</dbReference>
<gene>
    <name evidence="2" type="ORF">QO231_00985</name>
</gene>
<evidence type="ECO:0000313" key="3">
    <source>
        <dbReference type="Proteomes" id="UP001255416"/>
    </source>
</evidence>
<dbReference type="EMBL" id="JASMWN010000001">
    <property type="protein sequence ID" value="MDU9002419.1"/>
    <property type="molecule type" value="Genomic_DNA"/>
</dbReference>
<organism evidence="2 3">
    <name type="scientific">Sedimentitalea todarodis</name>
    <dbReference type="NCBI Taxonomy" id="1631240"/>
    <lineage>
        <taxon>Bacteria</taxon>
        <taxon>Pseudomonadati</taxon>
        <taxon>Pseudomonadota</taxon>
        <taxon>Alphaproteobacteria</taxon>
        <taxon>Rhodobacterales</taxon>
        <taxon>Paracoccaceae</taxon>
        <taxon>Sedimentitalea</taxon>
    </lineage>
</organism>
<name>A0ABU3V8D4_9RHOB</name>
<feature type="transmembrane region" description="Helical" evidence="1">
    <location>
        <begin position="6"/>
        <end position="26"/>
    </location>
</feature>